<dbReference type="Proteomes" id="UP000320225">
    <property type="component" value="Unassembled WGS sequence"/>
</dbReference>
<comment type="similarity">
    <text evidence="6">Belongs to the PINc/VapC protein family.</text>
</comment>
<dbReference type="SUPFAM" id="SSF88723">
    <property type="entry name" value="PIN domain-like"/>
    <property type="match status" value="1"/>
</dbReference>
<feature type="binding site" evidence="6">
    <location>
        <position position="107"/>
    </location>
    <ligand>
        <name>Mg(2+)</name>
        <dbReference type="ChEBI" id="CHEBI:18420"/>
    </ligand>
</feature>
<dbReference type="HAMAP" id="MF_00265">
    <property type="entry name" value="VapC_Nob1"/>
    <property type="match status" value="1"/>
</dbReference>
<dbReference type="GO" id="GO:0004540">
    <property type="term" value="F:RNA nuclease activity"/>
    <property type="evidence" value="ECO:0007669"/>
    <property type="project" value="InterPro"/>
</dbReference>
<dbReference type="PANTHER" id="PTHR35901">
    <property type="entry name" value="RIBONUCLEASE VAPC3"/>
    <property type="match status" value="1"/>
</dbReference>
<evidence type="ECO:0000256" key="4">
    <source>
        <dbReference type="ARBA" id="ARBA00022801"/>
    </source>
</evidence>
<dbReference type="GO" id="GO:0016787">
    <property type="term" value="F:hydrolase activity"/>
    <property type="evidence" value="ECO:0007669"/>
    <property type="project" value="UniProtKB-KW"/>
</dbReference>
<evidence type="ECO:0000256" key="2">
    <source>
        <dbReference type="ARBA" id="ARBA00022722"/>
    </source>
</evidence>
<dbReference type="Gene3D" id="3.40.50.1010">
    <property type="entry name" value="5'-nuclease"/>
    <property type="match status" value="1"/>
</dbReference>
<keyword evidence="6" id="KW-0800">Toxin</keyword>
<dbReference type="InterPro" id="IPR002716">
    <property type="entry name" value="PIN_dom"/>
</dbReference>
<dbReference type="PANTHER" id="PTHR35901:SF1">
    <property type="entry name" value="EXONUCLEASE VAPC9"/>
    <property type="match status" value="1"/>
</dbReference>
<dbReference type="GO" id="GO:0004519">
    <property type="term" value="F:endonuclease activity"/>
    <property type="evidence" value="ECO:0007669"/>
    <property type="project" value="UniProtKB-KW"/>
</dbReference>
<feature type="domain" description="PIN" evidence="7">
    <location>
        <begin position="6"/>
        <end position="132"/>
    </location>
</feature>
<dbReference type="InterPro" id="IPR044153">
    <property type="entry name" value="PIN_Pae0151-like"/>
</dbReference>
<evidence type="ECO:0000313" key="8">
    <source>
        <dbReference type="EMBL" id="TSE27447.1"/>
    </source>
</evidence>
<keyword evidence="5 6" id="KW-0460">Magnesium</keyword>
<dbReference type="GO" id="GO:0000287">
    <property type="term" value="F:magnesium ion binding"/>
    <property type="evidence" value="ECO:0007669"/>
    <property type="project" value="UniProtKB-UniRule"/>
</dbReference>
<proteinExistence type="inferred from homology"/>
<dbReference type="InterPro" id="IPR029060">
    <property type="entry name" value="PIN-like_dom_sf"/>
</dbReference>
<name>A0A554WV61_9BURK</name>
<evidence type="ECO:0000256" key="3">
    <source>
        <dbReference type="ARBA" id="ARBA00022723"/>
    </source>
</evidence>
<dbReference type="Pfam" id="PF01850">
    <property type="entry name" value="PIN"/>
    <property type="match status" value="1"/>
</dbReference>
<comment type="cofactor">
    <cofactor evidence="6">
        <name>Mg(2+)</name>
        <dbReference type="ChEBI" id="CHEBI:18420"/>
    </cofactor>
</comment>
<evidence type="ECO:0000313" key="9">
    <source>
        <dbReference type="Proteomes" id="UP000320225"/>
    </source>
</evidence>
<dbReference type="EC" id="3.1.-.-" evidence="6"/>
<evidence type="ECO:0000259" key="7">
    <source>
        <dbReference type="Pfam" id="PF01850"/>
    </source>
</evidence>
<dbReference type="EMBL" id="VJND01000001">
    <property type="protein sequence ID" value="TSE27447.1"/>
    <property type="molecule type" value="Genomic_DNA"/>
</dbReference>
<dbReference type="InterPro" id="IPR022907">
    <property type="entry name" value="VapC_family"/>
</dbReference>
<sequence>MTAVPVVVDASVAAAWLLPDECSETAEDWFAQACADEGRFWAPALWCWEVGNLLLMAARRGRIAPGAVEAGLDLLLSTRVAIEDAPTPEQRRETLRLARESGLTFYDAAYLELAKRRSAQLASRDRQLIAAARARGVECLEL</sequence>
<evidence type="ECO:0000256" key="6">
    <source>
        <dbReference type="HAMAP-Rule" id="MF_00265"/>
    </source>
</evidence>
<keyword evidence="4 6" id="KW-0378">Hydrolase</keyword>
<comment type="function">
    <text evidence="6">Toxic component of a toxin-antitoxin (TA) system. An RNase.</text>
</comment>
<organism evidence="8 9">
    <name type="scientific">Tepidimonas sediminis</name>
    <dbReference type="NCBI Taxonomy" id="2588941"/>
    <lineage>
        <taxon>Bacteria</taxon>
        <taxon>Pseudomonadati</taxon>
        <taxon>Pseudomonadota</taxon>
        <taxon>Betaproteobacteria</taxon>
        <taxon>Burkholderiales</taxon>
        <taxon>Tepidimonas</taxon>
    </lineage>
</organism>
<feature type="binding site" evidence="6">
    <location>
        <position position="9"/>
    </location>
    <ligand>
        <name>Mg(2+)</name>
        <dbReference type="ChEBI" id="CHEBI:18420"/>
    </ligand>
</feature>
<keyword evidence="8" id="KW-0255">Endonuclease</keyword>
<dbReference type="GO" id="GO:0090729">
    <property type="term" value="F:toxin activity"/>
    <property type="evidence" value="ECO:0007669"/>
    <property type="project" value="UniProtKB-KW"/>
</dbReference>
<protein>
    <recommendedName>
        <fullName evidence="6">Ribonuclease VapC</fullName>
        <shortName evidence="6">RNase VapC</shortName>
        <ecNumber evidence="6">3.1.-.-</ecNumber>
    </recommendedName>
    <alternativeName>
        <fullName evidence="6">Toxin VapC</fullName>
    </alternativeName>
</protein>
<keyword evidence="2 6" id="KW-0540">Nuclease</keyword>
<evidence type="ECO:0000256" key="5">
    <source>
        <dbReference type="ARBA" id="ARBA00022842"/>
    </source>
</evidence>
<keyword evidence="1 6" id="KW-1277">Toxin-antitoxin system</keyword>
<reference evidence="8 9" key="1">
    <citation type="submission" date="2019-07" db="EMBL/GenBank/DDBJ databases">
        <title>Tepidimonas sediminis YIM 72259 draft genome.</title>
        <authorList>
            <person name="Da Costa M.S."/>
            <person name="Froufe H.J.C."/>
            <person name="Egas C."/>
            <person name="Albuquerque L."/>
        </authorList>
    </citation>
    <scope>NUCLEOTIDE SEQUENCE [LARGE SCALE GENOMIC DNA]</scope>
    <source>
        <strain evidence="8 9">YIM 72259</strain>
    </source>
</reference>
<dbReference type="RefSeq" id="WP_185970538.1">
    <property type="nucleotide sequence ID" value="NZ_VJND01000001.1"/>
</dbReference>
<dbReference type="InterPro" id="IPR051619">
    <property type="entry name" value="TypeII_TA_RNase_PINc/VapC"/>
</dbReference>
<comment type="caution">
    <text evidence="8">The sequence shown here is derived from an EMBL/GenBank/DDBJ whole genome shotgun (WGS) entry which is preliminary data.</text>
</comment>
<evidence type="ECO:0000256" key="1">
    <source>
        <dbReference type="ARBA" id="ARBA00022649"/>
    </source>
</evidence>
<dbReference type="CDD" id="cd09873">
    <property type="entry name" value="PIN_Pae0151-like"/>
    <property type="match status" value="1"/>
</dbReference>
<dbReference type="AlphaFoldDB" id="A0A554WV61"/>
<gene>
    <name evidence="8" type="primary">vapC_2</name>
    <name evidence="6" type="synonym">vapC</name>
    <name evidence="8" type="ORF">Tsedi_00284</name>
</gene>
<keyword evidence="9" id="KW-1185">Reference proteome</keyword>
<keyword evidence="3 6" id="KW-0479">Metal-binding</keyword>
<accession>A0A554WV61</accession>